<name>A0A9N8HK58_9STRA</name>
<reference evidence="2" key="1">
    <citation type="submission" date="2020-06" db="EMBL/GenBank/DDBJ databases">
        <authorList>
            <consortium name="Plant Systems Biology data submission"/>
        </authorList>
    </citation>
    <scope>NUCLEOTIDE SEQUENCE</scope>
    <source>
        <strain evidence="2">D6</strain>
    </source>
</reference>
<dbReference type="OrthoDB" id="449241at2759"/>
<organism evidence="2 3">
    <name type="scientific">Seminavis robusta</name>
    <dbReference type="NCBI Taxonomy" id="568900"/>
    <lineage>
        <taxon>Eukaryota</taxon>
        <taxon>Sar</taxon>
        <taxon>Stramenopiles</taxon>
        <taxon>Ochrophyta</taxon>
        <taxon>Bacillariophyta</taxon>
        <taxon>Bacillariophyceae</taxon>
        <taxon>Bacillariophycidae</taxon>
        <taxon>Naviculales</taxon>
        <taxon>Naviculaceae</taxon>
        <taxon>Seminavis</taxon>
    </lineage>
</organism>
<comment type="caution">
    <text evidence="2">The sequence shown here is derived from an EMBL/GenBank/DDBJ whole genome shotgun (WGS) entry which is preliminary data.</text>
</comment>
<feature type="region of interest" description="Disordered" evidence="1">
    <location>
        <begin position="32"/>
        <end position="58"/>
    </location>
</feature>
<accession>A0A9N8HK58</accession>
<gene>
    <name evidence="2" type="ORF">SEMRO_915_G219700.1</name>
</gene>
<dbReference type="AlphaFoldDB" id="A0A9N8HK58"/>
<sequence length="136" mass="14974">MSGLREIACKQPKNHDQMTEQAPQLLFDDGSRAIQQTSASDVETAASLESARGSGGSSPISKFYEIDRIAAGIVEVVRQKKCTEQLEESSDHWFPPVDLQYPDAILCNSPEVFWEMDALETSRGSQGRCGWGYGLC</sequence>
<evidence type="ECO:0000313" key="3">
    <source>
        <dbReference type="Proteomes" id="UP001153069"/>
    </source>
</evidence>
<dbReference type="EMBL" id="CAICTM010000913">
    <property type="protein sequence ID" value="CAB9518213.1"/>
    <property type="molecule type" value="Genomic_DNA"/>
</dbReference>
<evidence type="ECO:0000256" key="1">
    <source>
        <dbReference type="SAM" id="MobiDB-lite"/>
    </source>
</evidence>
<protein>
    <submittedName>
        <fullName evidence="2">Uncharacterized protein</fullName>
    </submittedName>
</protein>
<keyword evidence="3" id="KW-1185">Reference proteome</keyword>
<evidence type="ECO:0000313" key="2">
    <source>
        <dbReference type="EMBL" id="CAB9518213.1"/>
    </source>
</evidence>
<proteinExistence type="predicted"/>
<dbReference type="Proteomes" id="UP001153069">
    <property type="component" value="Unassembled WGS sequence"/>
</dbReference>
<feature type="region of interest" description="Disordered" evidence="1">
    <location>
        <begin position="1"/>
        <end position="20"/>
    </location>
</feature>